<keyword evidence="2" id="KW-1185">Reference proteome</keyword>
<dbReference type="Proteomes" id="UP000664218">
    <property type="component" value="Unassembled WGS sequence"/>
</dbReference>
<evidence type="ECO:0000313" key="2">
    <source>
        <dbReference type="Proteomes" id="UP000664218"/>
    </source>
</evidence>
<protein>
    <submittedName>
        <fullName evidence="1">Uncharacterized protein</fullName>
    </submittedName>
</protein>
<comment type="caution">
    <text evidence="1">The sequence shown here is derived from an EMBL/GenBank/DDBJ whole genome shotgun (WGS) entry which is preliminary data.</text>
</comment>
<reference evidence="1" key="1">
    <citation type="submission" date="2021-03" db="EMBL/GenBank/DDBJ databases">
        <title>Proteiniclasticum marinus sp. nov., isolated from tidal flat sediment.</title>
        <authorList>
            <person name="Namirimu T."/>
            <person name="Yang J.-A."/>
            <person name="Yang S.-H."/>
            <person name="Kim Y.-J."/>
            <person name="Kwon K.K."/>
        </authorList>
    </citation>
    <scope>NUCLEOTIDE SEQUENCE</scope>
    <source>
        <strain evidence="1">SCR006</strain>
    </source>
</reference>
<accession>A0A939HE17</accession>
<dbReference type="EMBL" id="JAFNJU010000008">
    <property type="protein sequence ID" value="MBO1265583.1"/>
    <property type="molecule type" value="Genomic_DNA"/>
</dbReference>
<dbReference type="SUPFAM" id="SSF53335">
    <property type="entry name" value="S-adenosyl-L-methionine-dependent methyltransferases"/>
    <property type="match status" value="1"/>
</dbReference>
<dbReference type="InterPro" id="IPR029063">
    <property type="entry name" value="SAM-dependent_MTases_sf"/>
</dbReference>
<dbReference type="RefSeq" id="WP_207600104.1">
    <property type="nucleotide sequence ID" value="NZ_JAFNJU010000008.1"/>
</dbReference>
<gene>
    <name evidence="1" type="ORF">J3A84_11110</name>
</gene>
<evidence type="ECO:0000313" key="1">
    <source>
        <dbReference type="EMBL" id="MBO1265583.1"/>
    </source>
</evidence>
<dbReference type="Gene3D" id="3.40.50.150">
    <property type="entry name" value="Vaccinia Virus protein VP39"/>
    <property type="match status" value="1"/>
</dbReference>
<name>A0A939HE17_9CLOT</name>
<dbReference type="AlphaFoldDB" id="A0A939HE17"/>
<organism evidence="1 2">
    <name type="scientific">Proteiniclasticum aestuarii</name>
    <dbReference type="NCBI Taxonomy" id="2817862"/>
    <lineage>
        <taxon>Bacteria</taxon>
        <taxon>Bacillati</taxon>
        <taxon>Bacillota</taxon>
        <taxon>Clostridia</taxon>
        <taxon>Eubacteriales</taxon>
        <taxon>Clostridiaceae</taxon>
        <taxon>Proteiniclasticum</taxon>
    </lineage>
</organism>
<sequence length="339" mass="40118">MIQFERTPEMNKAMKALVDSMHSMRAYLSDVLPYMETVLTPSDEKKLLSILRKYDIPEENLQKDIRTLKENPYFRNIRLEKVDTDTVRYQRSVIRRRTLMNMDFHKPLGRYLFHYHPIGYFSEDLELPVLMEGSGVWMSPAVSEIESMREGIDKGHGKCLTFGLGIGLILYMWLLKEEVESVTVVEVNKDVIDLFEKQILPQFNTGKKVTIIHASAYDKWNETFLKEFDYVYADFWENTEDGLACYTNLMEKKIDLPHIDYWIEDSILADIQYMVLSYLSVVYYKRSIMDFMSSIDPDMKRYAIKINKYFKRRSDTIHTEDELLDLIHSKKVLREILSI</sequence>
<proteinExistence type="predicted"/>